<keyword evidence="1" id="KW-0378">Hydrolase</keyword>
<protein>
    <recommendedName>
        <fullName evidence="1">ATP-dependent DNA helicase</fullName>
        <ecNumber evidence="1">5.6.2.3</ecNumber>
    </recommendedName>
</protein>
<organism evidence="3 4">
    <name type="scientific">Hirsutella rhossiliensis</name>
    <dbReference type="NCBI Taxonomy" id="111463"/>
    <lineage>
        <taxon>Eukaryota</taxon>
        <taxon>Fungi</taxon>
        <taxon>Dikarya</taxon>
        <taxon>Ascomycota</taxon>
        <taxon>Pezizomycotina</taxon>
        <taxon>Sordariomycetes</taxon>
        <taxon>Hypocreomycetidae</taxon>
        <taxon>Hypocreales</taxon>
        <taxon>Ophiocordycipitaceae</taxon>
        <taxon>Hirsutella</taxon>
    </lineage>
</organism>
<keyword evidence="1" id="KW-0227">DNA damage</keyword>
<dbReference type="GO" id="GO:0000723">
    <property type="term" value="P:telomere maintenance"/>
    <property type="evidence" value="ECO:0007669"/>
    <property type="project" value="InterPro"/>
</dbReference>
<dbReference type="SUPFAM" id="SSF52540">
    <property type="entry name" value="P-loop containing nucleoside triphosphate hydrolases"/>
    <property type="match status" value="1"/>
</dbReference>
<evidence type="ECO:0000313" key="4">
    <source>
        <dbReference type="Proteomes" id="UP000824596"/>
    </source>
</evidence>
<keyword evidence="1" id="KW-0234">DNA repair</keyword>
<dbReference type="Gene3D" id="3.40.50.300">
    <property type="entry name" value="P-loop containing nucleotide triphosphate hydrolases"/>
    <property type="match status" value="1"/>
</dbReference>
<dbReference type="Proteomes" id="UP000824596">
    <property type="component" value="Unassembled WGS sequence"/>
</dbReference>
<name>A0A9P8SPD1_9HYPO</name>
<keyword evidence="1" id="KW-0233">DNA recombination</keyword>
<dbReference type="GO" id="GO:0006310">
    <property type="term" value="P:DNA recombination"/>
    <property type="evidence" value="ECO:0007669"/>
    <property type="project" value="UniProtKB-KW"/>
</dbReference>
<keyword evidence="1 3" id="KW-0347">Helicase</keyword>
<dbReference type="GO" id="GO:0043139">
    <property type="term" value="F:5'-3' DNA helicase activity"/>
    <property type="evidence" value="ECO:0007669"/>
    <property type="project" value="UniProtKB-EC"/>
</dbReference>
<dbReference type="PANTHER" id="PTHR47642:SF5">
    <property type="entry name" value="ATP-DEPENDENT DNA HELICASE"/>
    <property type="match status" value="1"/>
</dbReference>
<dbReference type="GO" id="GO:0005524">
    <property type="term" value="F:ATP binding"/>
    <property type="evidence" value="ECO:0007669"/>
    <property type="project" value="UniProtKB-KW"/>
</dbReference>
<dbReference type="InterPro" id="IPR010285">
    <property type="entry name" value="DNA_helicase_pif1-like_DEAD"/>
</dbReference>
<dbReference type="OrthoDB" id="5103340at2759"/>
<dbReference type="RefSeq" id="XP_044725604.1">
    <property type="nucleotide sequence ID" value="XM_044859204.1"/>
</dbReference>
<evidence type="ECO:0000259" key="2">
    <source>
        <dbReference type="Pfam" id="PF05970"/>
    </source>
</evidence>
<dbReference type="PANTHER" id="PTHR47642">
    <property type="entry name" value="ATP-DEPENDENT DNA HELICASE"/>
    <property type="match status" value="1"/>
</dbReference>
<sequence length="569" mass="61018">MTQQLCRFQQSALGSAVELAATVVADEGAGRRVNLPGSALSGVALPRQEEVRGIKSQQRSAARERERAIQGIQGGGAAAGVGADRGAALRGVMGGFGEDDMDVTAADGDADAGTAARMRVRLGPSSSFVAAGRELAGHLTLNGEQSVALLIVYRQLDRIRQGDGAGNGAGEGGQLCLFIGGEGGTGKSHVIEALVELLAWRDLSSRLLVTATSGTAAARINGITLHSACGLAIGQGGQAGRATREVDGVRLPGQGERFVDGRSRMDWQEKEVLVIDEVSMLGARTLHAANEQLCRLRGSTRDFGGIPVVIFCGDFHQFRPVQERSILLPSAAVPWDEDGAFAAEQWRQHNEAHALWRRFTTVVMLNEQMRAAGDPELRRLLGRIRRGEQDRSDLELFNSRCYRPGRRIPATPVPAVFVFVPGMPVVVNQNTHQGLKLVNGVGYTAVEVIPDRAFPGHRVSAELTMHFGPPAGIMLASETTKDFNFVGMPAGTILLTPISVKIDAQRKRPWQRSDVSRRGLPCAAAFACADYKVQGGTLERVALWLNGVVLFNTEIKVPLILQFSDVLFL</sequence>
<keyword evidence="4" id="KW-1185">Reference proteome</keyword>
<gene>
    <name evidence="3" type="ORF">HRG_00733</name>
</gene>
<feature type="domain" description="DNA helicase Pif1-like DEAD-box helicase" evidence="2">
    <location>
        <begin position="176"/>
        <end position="324"/>
    </location>
</feature>
<comment type="catalytic activity">
    <reaction evidence="1">
        <text>ATP + H2O = ADP + phosphate + H(+)</text>
        <dbReference type="Rhea" id="RHEA:13065"/>
        <dbReference type="ChEBI" id="CHEBI:15377"/>
        <dbReference type="ChEBI" id="CHEBI:15378"/>
        <dbReference type="ChEBI" id="CHEBI:30616"/>
        <dbReference type="ChEBI" id="CHEBI:43474"/>
        <dbReference type="ChEBI" id="CHEBI:456216"/>
        <dbReference type="EC" id="5.6.2.3"/>
    </reaction>
</comment>
<dbReference type="GeneID" id="68349862"/>
<proteinExistence type="inferred from homology"/>
<evidence type="ECO:0000313" key="3">
    <source>
        <dbReference type="EMBL" id="KAH0968091.1"/>
    </source>
</evidence>
<dbReference type="InterPro" id="IPR027417">
    <property type="entry name" value="P-loop_NTPase"/>
</dbReference>
<reference evidence="3" key="1">
    <citation type="submission" date="2021-09" db="EMBL/GenBank/DDBJ databases">
        <title>A high-quality genome of the endoparasitic fungus Hirsutella rhossiliensis with a comparison of Hirsutella genomes reveals transposable elements contributing to genome size variation.</title>
        <authorList>
            <person name="Lin R."/>
            <person name="Jiao Y."/>
            <person name="Sun X."/>
            <person name="Ling J."/>
            <person name="Xie B."/>
            <person name="Cheng X."/>
        </authorList>
    </citation>
    <scope>NUCLEOTIDE SEQUENCE</scope>
    <source>
        <strain evidence="3">HR02</strain>
    </source>
</reference>
<dbReference type="EMBL" id="JAIZPD010000001">
    <property type="protein sequence ID" value="KAH0968091.1"/>
    <property type="molecule type" value="Genomic_DNA"/>
</dbReference>
<keyword evidence="1" id="KW-0067">ATP-binding</keyword>
<comment type="caution">
    <text evidence="3">The sequence shown here is derived from an EMBL/GenBank/DDBJ whole genome shotgun (WGS) entry which is preliminary data.</text>
</comment>
<dbReference type="InterPro" id="IPR051055">
    <property type="entry name" value="PIF1_helicase"/>
</dbReference>
<evidence type="ECO:0000256" key="1">
    <source>
        <dbReference type="RuleBase" id="RU363044"/>
    </source>
</evidence>
<comment type="cofactor">
    <cofactor evidence="1">
        <name>Mg(2+)</name>
        <dbReference type="ChEBI" id="CHEBI:18420"/>
    </cofactor>
</comment>
<dbReference type="GO" id="GO:0016787">
    <property type="term" value="F:hydrolase activity"/>
    <property type="evidence" value="ECO:0007669"/>
    <property type="project" value="UniProtKB-KW"/>
</dbReference>
<comment type="similarity">
    <text evidence="1">Belongs to the helicase family.</text>
</comment>
<accession>A0A9P8SPD1</accession>
<dbReference type="GO" id="GO:0006281">
    <property type="term" value="P:DNA repair"/>
    <property type="evidence" value="ECO:0007669"/>
    <property type="project" value="UniProtKB-KW"/>
</dbReference>
<dbReference type="AlphaFoldDB" id="A0A9P8SPD1"/>
<keyword evidence="1" id="KW-0547">Nucleotide-binding</keyword>
<dbReference type="Pfam" id="PF05970">
    <property type="entry name" value="PIF1"/>
    <property type="match status" value="1"/>
</dbReference>
<dbReference type="EC" id="5.6.2.3" evidence="1"/>